<feature type="region of interest" description="Disordered" evidence="11">
    <location>
        <begin position="909"/>
        <end position="935"/>
    </location>
</feature>
<evidence type="ECO:0000256" key="2">
    <source>
        <dbReference type="ARBA" id="ARBA00004442"/>
    </source>
</evidence>
<evidence type="ECO:0000313" key="17">
    <source>
        <dbReference type="Proteomes" id="UP000595373"/>
    </source>
</evidence>
<organism evidence="16 17">
    <name type="scientific">Histophilus somni</name>
    <name type="common">Haemophilus somnus</name>
    <dbReference type="NCBI Taxonomy" id="731"/>
    <lineage>
        <taxon>Bacteria</taxon>
        <taxon>Pseudomonadati</taxon>
        <taxon>Pseudomonadota</taxon>
        <taxon>Gammaproteobacteria</taxon>
        <taxon>Pasteurellales</taxon>
        <taxon>Pasteurellaceae</taxon>
        <taxon>Histophilus</taxon>
    </lineage>
</organism>
<keyword evidence="17" id="KW-1185">Reference proteome</keyword>
<evidence type="ECO:0000256" key="5">
    <source>
        <dbReference type="ARBA" id="ARBA00022452"/>
    </source>
</evidence>
<reference evidence="16 17" key="1">
    <citation type="submission" date="2020-12" db="EMBL/GenBank/DDBJ databases">
        <title>ASc-MMNZ-VFA-070.</title>
        <authorList>
            <person name="Schryvers A."/>
            <person name="Mostafa Nazari M."/>
            <person name="Farshchi Andisi V."/>
            <person name="Timsit E."/>
            <person name="Walter Morck D."/>
        </authorList>
    </citation>
    <scope>NUCLEOTIDE SEQUENCE [LARGE SCALE GENOMIC DNA]</scope>
    <source>
        <strain evidence="16 17">ASc-MMNZ-VFA-070</strain>
    </source>
</reference>
<feature type="domain" description="Trimeric autotransporter adhesin YadA-like stalk" evidence="15">
    <location>
        <begin position="1045"/>
        <end position="1085"/>
    </location>
</feature>
<feature type="domain" description="Trimeric autotransporter adhesin YadA-like stalk" evidence="15">
    <location>
        <begin position="307"/>
        <end position="344"/>
    </location>
</feature>
<dbReference type="CDD" id="cd12820">
    <property type="entry name" value="LbR_YadA-like"/>
    <property type="match status" value="1"/>
</dbReference>
<name>A0A9Q6Z1U0_HISSO</name>
<dbReference type="Gene3D" id="3.30.1300.30">
    <property type="entry name" value="GSPII I/J protein-like"/>
    <property type="match status" value="1"/>
</dbReference>
<evidence type="ECO:0000259" key="14">
    <source>
        <dbReference type="Pfam" id="PF05658"/>
    </source>
</evidence>
<dbReference type="InterPro" id="IPR045584">
    <property type="entry name" value="Pilin-like"/>
</dbReference>
<feature type="domain" description="Trimeric autotransporter adhesin YadA-like head" evidence="14">
    <location>
        <begin position="403"/>
        <end position="429"/>
    </location>
</feature>
<dbReference type="SUPFAM" id="SSF101967">
    <property type="entry name" value="Adhesin YadA, collagen-binding domain"/>
    <property type="match status" value="3"/>
</dbReference>
<evidence type="ECO:0000256" key="9">
    <source>
        <dbReference type="ARBA" id="ARBA00023136"/>
    </source>
</evidence>
<keyword evidence="9 12" id="KW-0472">Membrane</keyword>
<dbReference type="Pfam" id="PF05662">
    <property type="entry name" value="YadA_stalk"/>
    <property type="match status" value="3"/>
</dbReference>
<evidence type="ECO:0000256" key="3">
    <source>
        <dbReference type="ARBA" id="ARBA00005848"/>
    </source>
</evidence>
<dbReference type="InterPro" id="IPR008635">
    <property type="entry name" value="Coiled_stalk_dom"/>
</dbReference>
<feature type="domain" description="Trimeric autotransporter adhesin YadA-like C-terminal membrane anchor" evidence="13">
    <location>
        <begin position="1518"/>
        <end position="1575"/>
    </location>
</feature>
<dbReference type="RefSeq" id="WP_198986591.1">
    <property type="nucleotide sequence ID" value="NZ_CP066558.1"/>
</dbReference>
<comment type="subcellular location">
    <subcellularLocation>
        <location evidence="2">Cell outer membrane</location>
    </subcellularLocation>
    <subcellularLocation>
        <location evidence="1">Cell surface</location>
    </subcellularLocation>
</comment>
<sequence length="1575" mass="163510">MNKIFKTKYDITTGQTKVVSELAKNCQVASRSENKPKCGGISGNFLGLFKLLPLAFLLTGSFVYGQDINIVLSGLTANESKIGPDTILDDSSGTGRSTTPFINKVGDRSILLAPGSKSLINKKTRNWGSAGGAIAIDTKNWMAIKESVVIGHRARASANKSVAVGEQAFAALNSTSLGSEAIAYGNETVALGMQSYAEQIDDVALGHRAYAKGSQSTALGAHSSVESQKAVAIGYNARVDSQHSDAIALGAESEADSPSGNGTFMITKDDKTEAKEKTWISEKFANQFKDKLGGALSIGKKNTKYRQIVNVAPGTEDTHAVNLGQLREAMKNAGGGGVSYFSVNKLTAMQNKDNMGAKADHSLAIGVAKTEMSKGMYSIVIGTADDTASSGSSSANAQEVTKASGKAAVVIGSVAKVEADYGIALGKKATVATTAIGAIAIGKDANVQANATGAVAIGEGAIVSSDAGDSIALGKNSKAEKKEEALTGLDANVGSASIKFNWTNAGTGKDKTVLSIGDIGFERIIKNVAAGKVDTNSTDAINGGQLHEVIKVFGNLGTDILGAEVNSSTKQFTNSSFAKLKDENGQENGRSATTFKQAIDESIKTINKGLKFKGDGSSSEQQLYLGSTLTIKGATGDASSLATSSSAGQNSAGTHQNIFTKTSKDTLEIALNKDLKGISTISGQQGTGGNGSAVAKIEFNSTASGGNGSMPNVKITAGTGTFTFGKDGLDLGNKQITKLGSGLNLNGAGSGAGGNGKEEIIKKILEGNPDGTTSGSGSSNISNNAVNVKDLSDIAKALVEKGLKFAVEDGSTTQPSTQNGNNPFIRKLGETLTFKGDSYLTLATENGSGGSNGGKITFKLNVANSIDTNGQGMSDTTDGNKLVTVSAVKNYLKTQLDSLTLKIEADNSNTAQAQPQPQPPQPTGTPSTSGKAQAEVKLRSQALQVLGTKDEIETKVEQGKQNVTLKLAKKVTDKLGIIQLSTENNDDSFALGKNSKWETARNVFKTTDINVGKNSLIFTWNSGISKNGKFNSVVSMGDTGAERIITHVAAGSVMPGSTDAINGGQLAEVIRVFGNLGTDILGAEVNKQTKTFKKTTFTKLKDETGQDSTVKAQETFKDAIEESIKTINKGLIFEVDDGSTTTSTDQAGSTTANKMTRQLGATIKLKGDDYIKPSIDANTGTISFKIEATEEIKENGSADGSDGNSSAEDKKLTTAGAVKKFVKNKIQTIADKQAEADKVAVKYDSEAKNTITLGGKDTNGSTSHPPVAINNLKSGLGLDNNTQGQPMGQDKTLELTLELVKKLVAGGMSGQQGQQMTKDELHKAANLADLKAVAQAGLSFAGNERGKNKTVHRKLSDTLIIKGEEETQNGQSTSSFSSAAGNIKVETNSDKSGLEIKLSDTLKNMKAFKTKEESGKKSTLNSDSLTVTDKTGTGTATATYGAKGLTVKGVGGEIKIDGEKGIITVPDIKPTTTGSAVVNKNYVDGKNNELRTQLNNTDRNLRAGIAGANAAAGLTSVSMPGKSMLAISAAGYGGENAMAIGYSRMSDNGKIMLKFQGNRNSQGKMAGSVSIGYQW</sequence>
<evidence type="ECO:0000256" key="11">
    <source>
        <dbReference type="SAM" id="MobiDB-lite"/>
    </source>
</evidence>
<dbReference type="InterPro" id="IPR008640">
    <property type="entry name" value="Adhesin_Head_dom"/>
</dbReference>
<accession>A0A9Q6Z1U0</accession>
<evidence type="ECO:0000256" key="6">
    <source>
        <dbReference type="ARBA" id="ARBA00022692"/>
    </source>
</evidence>
<dbReference type="SUPFAM" id="SSF54523">
    <property type="entry name" value="Pili subunits"/>
    <property type="match status" value="1"/>
</dbReference>
<keyword evidence="6 12" id="KW-0812">Transmembrane</keyword>
<evidence type="ECO:0000256" key="10">
    <source>
        <dbReference type="ARBA" id="ARBA00023237"/>
    </source>
</evidence>
<feature type="transmembrane region" description="Helical" evidence="12">
    <location>
        <begin position="45"/>
        <end position="64"/>
    </location>
</feature>
<proteinExistence type="inferred from homology"/>
<comment type="similarity">
    <text evidence="3">Belongs to the autotransporter-2 (AT-2) (TC 1.B.40) family.</text>
</comment>
<evidence type="ECO:0000256" key="4">
    <source>
        <dbReference type="ARBA" id="ARBA00022448"/>
    </source>
</evidence>
<gene>
    <name evidence="16" type="ORF">JFL49_02965</name>
</gene>
<dbReference type="Pfam" id="PF05658">
    <property type="entry name" value="YadA_head"/>
    <property type="match status" value="4"/>
</dbReference>
<feature type="domain" description="Trimeric autotransporter adhesin YadA-like head" evidence="14">
    <location>
        <begin position="146"/>
        <end position="165"/>
    </location>
</feature>
<evidence type="ECO:0000313" key="16">
    <source>
        <dbReference type="EMBL" id="QQF82883.1"/>
    </source>
</evidence>
<dbReference type="EMBL" id="CP066558">
    <property type="protein sequence ID" value="QQF82883.1"/>
    <property type="molecule type" value="Genomic_DNA"/>
</dbReference>
<feature type="domain" description="Trimeric autotransporter adhesin YadA-like head" evidence="14">
    <location>
        <begin position="200"/>
        <end position="223"/>
    </location>
</feature>
<evidence type="ECO:0000256" key="7">
    <source>
        <dbReference type="ARBA" id="ARBA00022729"/>
    </source>
</evidence>
<evidence type="ECO:0000259" key="13">
    <source>
        <dbReference type="Pfam" id="PF03895"/>
    </source>
</evidence>
<dbReference type="InterPro" id="IPR005594">
    <property type="entry name" value="YadA_C"/>
</dbReference>
<dbReference type="Pfam" id="PF03895">
    <property type="entry name" value="YadA_anchor"/>
    <property type="match status" value="1"/>
</dbReference>
<protein>
    <submittedName>
        <fullName evidence="16">YadA-like family protein</fullName>
    </submittedName>
</protein>
<dbReference type="Gene3D" id="2.150.10.10">
    <property type="entry name" value="Serralysin-like metalloprotease, C-terminal"/>
    <property type="match status" value="3"/>
</dbReference>
<evidence type="ECO:0000259" key="15">
    <source>
        <dbReference type="Pfam" id="PF05662"/>
    </source>
</evidence>
<keyword evidence="12" id="KW-1133">Transmembrane helix</keyword>
<dbReference type="GO" id="GO:0009986">
    <property type="term" value="C:cell surface"/>
    <property type="evidence" value="ECO:0007669"/>
    <property type="project" value="UniProtKB-SubCell"/>
</dbReference>
<evidence type="ECO:0000256" key="1">
    <source>
        <dbReference type="ARBA" id="ARBA00004241"/>
    </source>
</evidence>
<feature type="domain" description="Trimeric autotransporter adhesin YadA-like head" evidence="14">
    <location>
        <begin position="173"/>
        <end position="195"/>
    </location>
</feature>
<keyword evidence="7" id="KW-0732">Signal</keyword>
<evidence type="ECO:0000256" key="8">
    <source>
        <dbReference type="ARBA" id="ARBA00022927"/>
    </source>
</evidence>
<dbReference type="Gene3D" id="1.20.5.170">
    <property type="match status" value="1"/>
</dbReference>
<keyword evidence="8" id="KW-0653">Protein transport</keyword>
<keyword evidence="4" id="KW-0813">Transport</keyword>
<evidence type="ECO:0000256" key="12">
    <source>
        <dbReference type="SAM" id="Phobius"/>
    </source>
</evidence>
<dbReference type="InterPro" id="IPR011049">
    <property type="entry name" value="Serralysin-like_metalloprot_C"/>
</dbReference>
<dbReference type="GO" id="GO:0009279">
    <property type="term" value="C:cell outer membrane"/>
    <property type="evidence" value="ECO:0007669"/>
    <property type="project" value="UniProtKB-SubCell"/>
</dbReference>
<keyword evidence="5" id="KW-1134">Transmembrane beta strand</keyword>
<dbReference type="GO" id="GO:0015031">
    <property type="term" value="P:protein transport"/>
    <property type="evidence" value="ECO:0007669"/>
    <property type="project" value="UniProtKB-KW"/>
</dbReference>
<feature type="domain" description="Trimeric autotransporter adhesin YadA-like stalk" evidence="15">
    <location>
        <begin position="525"/>
        <end position="566"/>
    </location>
</feature>
<keyword evidence="10" id="KW-0998">Cell outer membrane</keyword>
<dbReference type="Proteomes" id="UP000595373">
    <property type="component" value="Chromosome"/>
</dbReference>